<dbReference type="EMBL" id="CAUOFW020008280">
    <property type="protein sequence ID" value="CAK9182273.1"/>
    <property type="molecule type" value="Genomic_DNA"/>
</dbReference>
<gene>
    <name evidence="2" type="ORF">ILEXP_LOCUS52411</name>
</gene>
<dbReference type="AlphaFoldDB" id="A0ABC8UMP9"/>
<keyword evidence="3" id="KW-1185">Reference proteome</keyword>
<dbReference type="PANTHER" id="PTHR35484:SF2">
    <property type="entry name" value="OUTER ENVELOPE PORE PROTEIN 37, CHLOROPLASTIC"/>
    <property type="match status" value="1"/>
</dbReference>
<name>A0ABC8UMP9_9AQUA</name>
<reference evidence="2 3" key="1">
    <citation type="submission" date="2024-02" db="EMBL/GenBank/DDBJ databases">
        <authorList>
            <person name="Vignale AGUSTIN F."/>
            <person name="Sosa J E."/>
            <person name="Modenutti C."/>
        </authorList>
    </citation>
    <scope>NUCLEOTIDE SEQUENCE [LARGE SCALE GENOMIC DNA]</scope>
</reference>
<accession>A0ABC8UMP9</accession>
<evidence type="ECO:0000313" key="3">
    <source>
        <dbReference type="Proteomes" id="UP001642360"/>
    </source>
</evidence>
<proteinExistence type="predicted"/>
<keyword evidence="1" id="KW-0472">Membrane</keyword>
<protein>
    <submittedName>
        <fullName evidence="2">Uncharacterized protein</fullName>
    </submittedName>
</protein>
<sequence>MVADLAGPAYKLELTSPVPSVGMQPKATLKFPLGEVSLEDKVEEEEEAKRMLSLNGILKGYILNGVCNAEYKDKSLNFTYSYKDEQMAFIPHISLPSNSLSFAFKRQFGPSDKLSYWYNFESCNWSAVYKHTVGKEFKLKAGYDSEVRLGWASLWAQQGEVSMVADLAGPAYKLELTSPVPSVGMQPKATLKFPLGEVSLEDKVEEEEEAKRMLSLNGILKGYILNGVCNAEYKDKSLNFTYSYKDEQMAFIPHISLPSNSLSFAFKRQFGPSDKLSYWYNFESCNWSAVYKHTVGKEFKLKAGYDSEVRLGWASLWAQQGEVAMVADLAGPAYKLELTSPVPSVGMQPKATLKFPLGEVSLEDKVEEEEEAKRMLSLNGILKGYILNGVCNAEYKDKSLNFTYSYKDEQMAFIPHISLPSNSLSFAFKRQFGPSDKLSYWYNFESSNWSAVYKHTVGKEFKLKAGYDSEVRLGWASLWHIFLFLCAFYVLFYSSGDKVVGGANNHQAHSTPEAASQSRPL</sequence>
<organism evidence="2 3">
    <name type="scientific">Ilex paraguariensis</name>
    <name type="common">yerba mate</name>
    <dbReference type="NCBI Taxonomy" id="185542"/>
    <lineage>
        <taxon>Eukaryota</taxon>
        <taxon>Viridiplantae</taxon>
        <taxon>Streptophyta</taxon>
        <taxon>Embryophyta</taxon>
        <taxon>Tracheophyta</taxon>
        <taxon>Spermatophyta</taxon>
        <taxon>Magnoliopsida</taxon>
        <taxon>eudicotyledons</taxon>
        <taxon>Gunneridae</taxon>
        <taxon>Pentapetalae</taxon>
        <taxon>asterids</taxon>
        <taxon>campanulids</taxon>
        <taxon>Aquifoliales</taxon>
        <taxon>Aquifoliaceae</taxon>
        <taxon>Ilex</taxon>
    </lineage>
</organism>
<evidence type="ECO:0000313" key="2">
    <source>
        <dbReference type="EMBL" id="CAK9182273.1"/>
    </source>
</evidence>
<dbReference type="Proteomes" id="UP001642360">
    <property type="component" value="Unassembled WGS sequence"/>
</dbReference>
<dbReference type="PANTHER" id="PTHR35484">
    <property type="entry name" value="OUTER ENVELOPE PORE PROTEIN 37, CHLOROPLASTIC"/>
    <property type="match status" value="1"/>
</dbReference>
<comment type="caution">
    <text evidence="2">The sequence shown here is derived from an EMBL/GenBank/DDBJ whole genome shotgun (WGS) entry which is preliminary data.</text>
</comment>
<feature type="transmembrane region" description="Helical" evidence="1">
    <location>
        <begin position="473"/>
        <end position="492"/>
    </location>
</feature>
<keyword evidence="1" id="KW-1133">Transmembrane helix</keyword>
<keyword evidence="1" id="KW-0812">Transmembrane</keyword>
<evidence type="ECO:0000256" key="1">
    <source>
        <dbReference type="SAM" id="Phobius"/>
    </source>
</evidence>
<dbReference type="InterPro" id="IPR038951">
    <property type="entry name" value="OEP37-like"/>
</dbReference>